<dbReference type="PANTHER" id="PTHR30086">
    <property type="entry name" value="ARGININE EXPORTER PROTEIN ARGO"/>
    <property type="match status" value="1"/>
</dbReference>
<comment type="subcellular location">
    <subcellularLocation>
        <location evidence="1">Cell membrane</location>
        <topology evidence="1">Multi-pass membrane protein</topology>
    </subcellularLocation>
</comment>
<dbReference type="GO" id="GO:0015171">
    <property type="term" value="F:amino acid transmembrane transporter activity"/>
    <property type="evidence" value="ECO:0007669"/>
    <property type="project" value="TreeGrafter"/>
</dbReference>
<evidence type="ECO:0000313" key="9">
    <source>
        <dbReference type="Proteomes" id="UP000222366"/>
    </source>
</evidence>
<sequence>MFDINWGLFLVASLTINAIPGADVVYVTGKYYTKGKRSAVLSATGLAVGYYFYIFITWLGITAILLSNPSLFGVIQLIGAVYLIWMGKSIIQSSPITTKQNSEQNSHKKNTKNYDFLGGFVISVLNPKVGLFFVSFFPQFITSGSPSYLILILGSVFCLGATFFNMLYCFLFSRIQKLSPNKSHLILGVIPGIILIFLGCLMIYDTLSIYYQ</sequence>
<evidence type="ECO:0000256" key="5">
    <source>
        <dbReference type="ARBA" id="ARBA00022989"/>
    </source>
</evidence>
<gene>
    <name evidence="8" type="ORF">Xsto_01139</name>
</gene>
<name>A0A2D0KTJ1_9GAMM</name>
<keyword evidence="9" id="KW-1185">Reference proteome</keyword>
<evidence type="ECO:0000313" key="8">
    <source>
        <dbReference type="EMBL" id="PHM66527.1"/>
    </source>
</evidence>
<dbReference type="EMBL" id="NJAJ01000008">
    <property type="protein sequence ID" value="PHM66527.1"/>
    <property type="molecule type" value="Genomic_DNA"/>
</dbReference>
<evidence type="ECO:0000256" key="6">
    <source>
        <dbReference type="ARBA" id="ARBA00023136"/>
    </source>
</evidence>
<keyword evidence="4" id="KW-0029">Amino-acid transport</keyword>
<keyword evidence="6 7" id="KW-0472">Membrane</keyword>
<keyword evidence="4" id="KW-0813">Transport</keyword>
<evidence type="ECO:0000256" key="2">
    <source>
        <dbReference type="ARBA" id="ARBA00022475"/>
    </source>
</evidence>
<feature type="transmembrane region" description="Helical" evidence="7">
    <location>
        <begin position="6"/>
        <end position="27"/>
    </location>
</feature>
<dbReference type="RefSeq" id="WP_099124337.1">
    <property type="nucleotide sequence ID" value="NZ_CAWNRH010000159.1"/>
</dbReference>
<dbReference type="Pfam" id="PF01810">
    <property type="entry name" value="LysE"/>
    <property type="match status" value="1"/>
</dbReference>
<keyword evidence="2" id="KW-1003">Cell membrane</keyword>
<evidence type="ECO:0000256" key="3">
    <source>
        <dbReference type="ARBA" id="ARBA00022692"/>
    </source>
</evidence>
<dbReference type="GO" id="GO:0005886">
    <property type="term" value="C:plasma membrane"/>
    <property type="evidence" value="ECO:0007669"/>
    <property type="project" value="UniProtKB-SubCell"/>
</dbReference>
<feature type="transmembrane region" description="Helical" evidence="7">
    <location>
        <begin position="185"/>
        <end position="204"/>
    </location>
</feature>
<dbReference type="Proteomes" id="UP000222366">
    <property type="component" value="Unassembled WGS sequence"/>
</dbReference>
<proteinExistence type="predicted"/>
<dbReference type="PANTHER" id="PTHR30086:SF20">
    <property type="entry name" value="ARGININE EXPORTER PROTEIN ARGO-RELATED"/>
    <property type="match status" value="1"/>
</dbReference>
<dbReference type="AlphaFoldDB" id="A0A2D0KTJ1"/>
<reference evidence="8 9" key="1">
    <citation type="journal article" date="2017" name="Nat. Microbiol.">
        <title>Natural product diversity associated with the nematode symbionts Photorhabdus and Xenorhabdus.</title>
        <authorList>
            <person name="Tobias N.J."/>
            <person name="Wolff H."/>
            <person name="Djahanschiri B."/>
            <person name="Grundmann F."/>
            <person name="Kronenwerth M."/>
            <person name="Shi Y.M."/>
            <person name="Simonyi S."/>
            <person name="Grun P."/>
            <person name="Shapiro-Ilan D."/>
            <person name="Pidot S.J."/>
            <person name="Stinear T.P."/>
            <person name="Ebersberger I."/>
            <person name="Bode H.B."/>
        </authorList>
    </citation>
    <scope>NUCLEOTIDE SEQUENCE [LARGE SCALE GENOMIC DNA]</scope>
    <source>
        <strain evidence="8 9">DSM 17904</strain>
    </source>
</reference>
<feature type="transmembrane region" description="Helical" evidence="7">
    <location>
        <begin position="39"/>
        <end position="65"/>
    </location>
</feature>
<protein>
    <submittedName>
        <fullName evidence="8">Lysine transporter LysE</fullName>
    </submittedName>
</protein>
<feature type="transmembrane region" description="Helical" evidence="7">
    <location>
        <begin position="116"/>
        <end position="137"/>
    </location>
</feature>
<accession>A0A2D0KTJ1</accession>
<dbReference type="PIRSF" id="PIRSF006324">
    <property type="entry name" value="LeuE"/>
    <property type="match status" value="1"/>
</dbReference>
<keyword evidence="5 7" id="KW-1133">Transmembrane helix</keyword>
<organism evidence="8 9">
    <name type="scientific">Xenorhabdus stockiae</name>
    <dbReference type="NCBI Taxonomy" id="351614"/>
    <lineage>
        <taxon>Bacteria</taxon>
        <taxon>Pseudomonadati</taxon>
        <taxon>Pseudomonadota</taxon>
        <taxon>Gammaproteobacteria</taxon>
        <taxon>Enterobacterales</taxon>
        <taxon>Morganellaceae</taxon>
        <taxon>Xenorhabdus</taxon>
    </lineage>
</organism>
<keyword evidence="3 7" id="KW-0812">Transmembrane</keyword>
<evidence type="ECO:0000256" key="4">
    <source>
        <dbReference type="ARBA" id="ARBA00022970"/>
    </source>
</evidence>
<feature type="transmembrane region" description="Helical" evidence="7">
    <location>
        <begin position="71"/>
        <end position="91"/>
    </location>
</feature>
<comment type="caution">
    <text evidence="8">The sequence shown here is derived from an EMBL/GenBank/DDBJ whole genome shotgun (WGS) entry which is preliminary data.</text>
</comment>
<evidence type="ECO:0000256" key="1">
    <source>
        <dbReference type="ARBA" id="ARBA00004651"/>
    </source>
</evidence>
<feature type="transmembrane region" description="Helical" evidence="7">
    <location>
        <begin position="149"/>
        <end position="173"/>
    </location>
</feature>
<evidence type="ECO:0000256" key="7">
    <source>
        <dbReference type="SAM" id="Phobius"/>
    </source>
</evidence>
<dbReference type="InterPro" id="IPR001123">
    <property type="entry name" value="LeuE-type"/>
</dbReference>